<dbReference type="PROSITE" id="PS51257">
    <property type="entry name" value="PROKAR_LIPOPROTEIN"/>
    <property type="match status" value="1"/>
</dbReference>
<evidence type="ECO:0000259" key="2">
    <source>
        <dbReference type="Pfam" id="PF00496"/>
    </source>
</evidence>
<feature type="domain" description="Solute-binding protein family 5" evidence="2">
    <location>
        <begin position="99"/>
        <end position="317"/>
    </location>
</feature>
<dbReference type="SUPFAM" id="SSF53850">
    <property type="entry name" value="Periplasmic binding protein-like II"/>
    <property type="match status" value="1"/>
</dbReference>
<dbReference type="CDD" id="cd00995">
    <property type="entry name" value="PBP2_NikA_DppA_OppA_like"/>
    <property type="match status" value="1"/>
</dbReference>
<accession>A0ABT3PZC4</accession>
<dbReference type="InterPro" id="IPR000914">
    <property type="entry name" value="SBP_5_dom"/>
</dbReference>
<name>A0ABT3PZC4_9BACT</name>
<evidence type="ECO:0000256" key="1">
    <source>
        <dbReference type="SAM" id="SignalP"/>
    </source>
</evidence>
<reference evidence="3 4" key="1">
    <citation type="submission" date="2021-11" db="EMBL/GenBank/DDBJ databases">
        <title>Aliifidinibius sp. nov., a new bacterium isolated from saline soil.</title>
        <authorList>
            <person name="Galisteo C."/>
            <person name="De La Haba R."/>
            <person name="Sanchez-Porro C."/>
            <person name="Ventosa A."/>
        </authorList>
    </citation>
    <scope>NUCLEOTIDE SEQUENCE [LARGE SCALE GENOMIC DNA]</scope>
    <source>
        <strain evidence="3 4">KACC 190600</strain>
    </source>
</reference>
<comment type="caution">
    <text evidence="3">The sequence shown here is derived from an EMBL/GenBank/DDBJ whole genome shotgun (WGS) entry which is preliminary data.</text>
</comment>
<dbReference type="Gene3D" id="3.40.190.10">
    <property type="entry name" value="Periplasmic binding protein-like II"/>
    <property type="match status" value="1"/>
</dbReference>
<protein>
    <submittedName>
        <fullName evidence="3">ABC transporter substrate-binding protein</fullName>
    </submittedName>
</protein>
<dbReference type="RefSeq" id="WP_265789638.1">
    <property type="nucleotide sequence ID" value="NZ_BAABRS010000002.1"/>
</dbReference>
<dbReference type="PANTHER" id="PTHR30290:SF72">
    <property type="entry name" value="HTH-TYPE TRANSCRIPTIONAL REGULATOR SGRR"/>
    <property type="match status" value="1"/>
</dbReference>
<keyword evidence="1" id="KW-0732">Signal</keyword>
<feature type="signal peptide" evidence="1">
    <location>
        <begin position="1"/>
        <end position="20"/>
    </location>
</feature>
<dbReference type="Proteomes" id="UP001207337">
    <property type="component" value="Unassembled WGS sequence"/>
</dbReference>
<evidence type="ECO:0000313" key="3">
    <source>
        <dbReference type="EMBL" id="MCW9713131.1"/>
    </source>
</evidence>
<dbReference type="EMBL" id="JAJNDC010000002">
    <property type="protein sequence ID" value="MCW9713131.1"/>
    <property type="molecule type" value="Genomic_DNA"/>
</dbReference>
<gene>
    <name evidence="3" type="ORF">LQ318_09465</name>
</gene>
<sequence>MNLSSAKPLLAFLIVLMALASCKQPETVIVDREPNTAVAHDTTTQEDTTKRDASFRQLVIGEYQPITTLDPLQASSATEMRAVQLLYEGLVRFDGEGNITPAIARDWSVENDNRKYTFRLRTDVYFHDNDRFGSGTGRKLMAKDIKFALERSARSGVSPKAAHLFMDISGFEPYFQEQRNLYNPDHRQLDGVSGIQAPNDSTVVITLNNTDPDFLHKLATPLAVIYPKEAVGNNNSFEPIGSGPFTFSRQQNDSTHIFSKFDNYYNSSDISLNRVDIISSTDGQTLWNNMQSGDIHYLPELGPTLSQQLLNENGNLTSSYSNRYQKILAEGEITFTLHHNPNSNLPNDVVTGIGQIVQSNASALFENMDYRITETSFKEDNNGNSISLDYRTVNIARITGHPYSQQLLNNLSMLLDQNNADLSISNSRIPHQGIGLFITERQPLIPERQWALQPSILQFSVQSIAVARSEIKNLTQTPYPWWIDVRNILLPPIENLN</sequence>
<dbReference type="Pfam" id="PF00496">
    <property type="entry name" value="SBP_bac_5"/>
    <property type="match status" value="1"/>
</dbReference>
<evidence type="ECO:0000313" key="4">
    <source>
        <dbReference type="Proteomes" id="UP001207337"/>
    </source>
</evidence>
<feature type="chain" id="PRO_5047530201" evidence="1">
    <location>
        <begin position="21"/>
        <end position="497"/>
    </location>
</feature>
<dbReference type="InterPro" id="IPR039424">
    <property type="entry name" value="SBP_5"/>
</dbReference>
<organism evidence="3 4">
    <name type="scientific">Fodinibius salicampi</name>
    <dbReference type="NCBI Taxonomy" id="1920655"/>
    <lineage>
        <taxon>Bacteria</taxon>
        <taxon>Pseudomonadati</taxon>
        <taxon>Balneolota</taxon>
        <taxon>Balneolia</taxon>
        <taxon>Balneolales</taxon>
        <taxon>Balneolaceae</taxon>
        <taxon>Fodinibius</taxon>
    </lineage>
</organism>
<keyword evidence="4" id="KW-1185">Reference proteome</keyword>
<dbReference type="PANTHER" id="PTHR30290">
    <property type="entry name" value="PERIPLASMIC BINDING COMPONENT OF ABC TRANSPORTER"/>
    <property type="match status" value="1"/>
</dbReference>
<proteinExistence type="predicted"/>